<sequence>MYKIIGVLCGVFPNFIYAQNSMSIPVISDTEKNEKTSDSKSKNQTAKDSVENPASLNVNQENVSVQTLPGSAPSPKSIADLTDKVTSAQVEHFGGEAGALRVRLRGSRAFEPTYYFNGFVLTGAGSGEQNLSLLPNTFVGQLNVYPDAPPFWLSSMGIGGDINIKSCRRISCFYYGKNAFTNLFKLSTRIGSFGYKEASVIHSIKISKHTEIFSTLDYITSQENYSVFNNNNSSLSADIGTYEKLQNNDFSKTSGGIGLSSYNEFFGKIKFDLAFGLQNKGVPAEVGSQAGTQRLNRNLLLTTLSSEKIFAENGLQWNNQIGFLYNTADNKNFNSNSNFASQAANSTNTSVQVKTFLILPSNLISHEQTGVSLDFNRSEQETNTTVPNSSSQMNSHVNVNRTEVRSALFEAVIFPITEQWIFSSNVNAWISFAGANANMVESYPSVDSSSSLQKSDREKPVSGYTFSLQNKFYEMVHYIRYVKSQRRPYLSEVYGSPDGVIPNVNLVPESSQKVETGFNFPIGEIGYFYAKDTDLIFLKAISQTTFQYDNIEDSSRNGMFLYTDYYLTKFWNIGFSYQYLLAKMHKNGEETDVPRSARHYFNASTSIENISLGHIFSYETKFAAYANMNWQSSFYLDYTNSSQMDIPPIYNSGFAFSFQNTLLAQAFSLSLDIYNIANESFATLSNSTGTVQSVQSNGYLGFPPPGRRVYLTLSGEF</sequence>
<dbReference type="RefSeq" id="WP_152213520.1">
    <property type="nucleotide sequence ID" value="NZ_WFLN01000008.1"/>
</dbReference>
<organism evidence="5 6">
    <name type="scientific">Fluviispira multicolorata</name>
    <dbReference type="NCBI Taxonomy" id="2654512"/>
    <lineage>
        <taxon>Bacteria</taxon>
        <taxon>Pseudomonadati</taxon>
        <taxon>Bdellovibrionota</taxon>
        <taxon>Oligoflexia</taxon>
        <taxon>Silvanigrellales</taxon>
        <taxon>Silvanigrellaceae</taxon>
        <taxon>Fluviispira</taxon>
    </lineage>
</organism>
<evidence type="ECO:0000256" key="3">
    <source>
        <dbReference type="ARBA" id="ARBA00023237"/>
    </source>
</evidence>
<comment type="caution">
    <text evidence="5">The sequence shown here is derived from an EMBL/GenBank/DDBJ whole genome shotgun (WGS) entry which is preliminary data.</text>
</comment>
<feature type="compositionally biased region" description="Polar residues" evidence="4">
    <location>
        <begin position="42"/>
        <end position="60"/>
    </location>
</feature>
<reference evidence="5 6" key="1">
    <citation type="submission" date="2019-10" db="EMBL/GenBank/DDBJ databases">
        <title>New genus of Silvanigrellaceae.</title>
        <authorList>
            <person name="Pitt A."/>
            <person name="Hahn M.W."/>
        </authorList>
    </citation>
    <scope>NUCLEOTIDE SEQUENCE [LARGE SCALE GENOMIC DNA]</scope>
    <source>
        <strain evidence="5 6">33A1-SZDP</strain>
    </source>
</reference>
<dbReference type="EMBL" id="WFLN01000008">
    <property type="protein sequence ID" value="KAB8029179.1"/>
    <property type="molecule type" value="Genomic_DNA"/>
</dbReference>
<feature type="compositionally biased region" description="Basic and acidic residues" evidence="4">
    <location>
        <begin position="29"/>
        <end position="41"/>
    </location>
</feature>
<evidence type="ECO:0000313" key="6">
    <source>
        <dbReference type="Proteomes" id="UP000442694"/>
    </source>
</evidence>
<keyword evidence="2" id="KW-0472">Membrane</keyword>
<dbReference type="SUPFAM" id="SSF56935">
    <property type="entry name" value="Porins"/>
    <property type="match status" value="1"/>
</dbReference>
<evidence type="ECO:0000256" key="4">
    <source>
        <dbReference type="SAM" id="MobiDB-lite"/>
    </source>
</evidence>
<feature type="region of interest" description="Disordered" evidence="4">
    <location>
        <begin position="29"/>
        <end position="60"/>
    </location>
</feature>
<protein>
    <submittedName>
        <fullName evidence="5">TonB-dependent receptor plug domain-containing protein</fullName>
    </submittedName>
</protein>
<dbReference type="AlphaFoldDB" id="A0A833JBF2"/>
<dbReference type="Gene3D" id="2.170.130.10">
    <property type="entry name" value="TonB-dependent receptor, plug domain"/>
    <property type="match status" value="1"/>
</dbReference>
<evidence type="ECO:0000256" key="2">
    <source>
        <dbReference type="ARBA" id="ARBA00023136"/>
    </source>
</evidence>
<dbReference type="Gene3D" id="2.40.170.20">
    <property type="entry name" value="TonB-dependent receptor, beta-barrel domain"/>
    <property type="match status" value="1"/>
</dbReference>
<evidence type="ECO:0000313" key="5">
    <source>
        <dbReference type="EMBL" id="KAB8029179.1"/>
    </source>
</evidence>
<comment type="subcellular location">
    <subcellularLocation>
        <location evidence="1">Cell outer membrane</location>
    </subcellularLocation>
</comment>
<keyword evidence="5" id="KW-0675">Receptor</keyword>
<dbReference type="Proteomes" id="UP000442694">
    <property type="component" value="Unassembled WGS sequence"/>
</dbReference>
<dbReference type="GO" id="GO:0009279">
    <property type="term" value="C:cell outer membrane"/>
    <property type="evidence" value="ECO:0007669"/>
    <property type="project" value="UniProtKB-SubCell"/>
</dbReference>
<name>A0A833JBF2_9BACT</name>
<gene>
    <name evidence="5" type="ORF">GCL57_11625</name>
</gene>
<dbReference type="InterPro" id="IPR037066">
    <property type="entry name" value="Plug_dom_sf"/>
</dbReference>
<keyword evidence="3" id="KW-0998">Cell outer membrane</keyword>
<accession>A0A833JBF2</accession>
<dbReference type="InterPro" id="IPR036942">
    <property type="entry name" value="Beta-barrel_TonB_sf"/>
</dbReference>
<keyword evidence="6" id="KW-1185">Reference proteome</keyword>
<evidence type="ECO:0000256" key="1">
    <source>
        <dbReference type="ARBA" id="ARBA00004442"/>
    </source>
</evidence>
<proteinExistence type="predicted"/>